<reference evidence="4 5" key="1">
    <citation type="submission" date="2008-03" db="EMBL/GenBank/DDBJ databases">
        <title>The Genome Sequence of Verticillium dahliae VdLs.17.</title>
        <authorList>
            <consortium name="The Broad Institute Genome Sequencing Platform"/>
            <person name="Ma L.-J.J."/>
            <person name="Klosterman S.J."/>
            <person name="Subbarao K."/>
            <person name="Dobinson K."/>
            <person name="Veronese P."/>
            <person name="Kang S."/>
            <person name="Gold S.E."/>
            <person name="Young S."/>
            <person name="Jaffe D."/>
            <person name="Gnerre S."/>
            <person name="Berlin A."/>
            <person name="Heiman D."/>
            <person name="Hepburn T."/>
            <person name="Sykes S."/>
            <person name="Alvarado L."/>
            <person name="Kodira C.D."/>
            <person name="Lander E."/>
            <person name="Galagan J."/>
            <person name="Nusbaum C."/>
            <person name="Birren B."/>
        </authorList>
    </citation>
    <scope>NUCLEOTIDE SEQUENCE [LARGE SCALE GENOMIC DNA]</scope>
    <source>
        <strain evidence="5">VdLs.17 / ATCC MYA-4575 / FGSC 10137</strain>
    </source>
</reference>
<protein>
    <recommendedName>
        <fullName evidence="1">magnesium chelatase</fullName>
        <ecNumber evidence="1">6.6.1.1</ecNumber>
    </recommendedName>
</protein>
<evidence type="ECO:0000256" key="2">
    <source>
        <dbReference type="ARBA" id="ARBA00023444"/>
    </source>
</evidence>
<evidence type="ECO:0000256" key="1">
    <source>
        <dbReference type="ARBA" id="ARBA00012825"/>
    </source>
</evidence>
<dbReference type="Gene3D" id="1.10.8.80">
    <property type="entry name" value="Magnesium chelatase subunit I, C-Terminal domain"/>
    <property type="match status" value="1"/>
</dbReference>
<dbReference type="EMBL" id="DS572696">
    <property type="protein sequence ID" value="EGY17756.1"/>
    <property type="molecule type" value="Genomic_DNA"/>
</dbReference>
<evidence type="ECO:0000313" key="4">
    <source>
        <dbReference type="EMBL" id="EGY17756.1"/>
    </source>
</evidence>
<dbReference type="InterPro" id="IPR052041">
    <property type="entry name" value="Nucleic_acid_metab_PIN/TRAM"/>
</dbReference>
<dbReference type="eggNOG" id="ENOG502QQMN">
    <property type="taxonomic scope" value="Eukaryota"/>
</dbReference>
<dbReference type="GeneID" id="20702901"/>
<dbReference type="HOGENOM" id="CLU_034390_0_0_1"/>
<comment type="pathway">
    <text evidence="2">Porphyrin-containing compound metabolism.</text>
</comment>
<gene>
    <name evidence="4" type="ORF">VDAG_01438</name>
</gene>
<dbReference type="EC" id="6.6.1.1" evidence="1"/>
<name>G2WUG5_VERDV</name>
<proteinExistence type="predicted"/>
<dbReference type="Proteomes" id="UP000001611">
    <property type="component" value="Chromosome 1"/>
</dbReference>
<dbReference type="GO" id="GO:0016851">
    <property type="term" value="F:magnesium chelatase activity"/>
    <property type="evidence" value="ECO:0007669"/>
    <property type="project" value="UniProtKB-EC"/>
</dbReference>
<dbReference type="AlphaFoldDB" id="G2WUG5"/>
<evidence type="ECO:0000259" key="3">
    <source>
        <dbReference type="Pfam" id="PF17863"/>
    </source>
</evidence>
<dbReference type="RefSeq" id="XP_009648619.1">
    <property type="nucleotide sequence ID" value="XM_009650324.1"/>
</dbReference>
<dbReference type="OMA" id="HWHDPED"/>
<evidence type="ECO:0000313" key="5">
    <source>
        <dbReference type="Proteomes" id="UP000001611"/>
    </source>
</evidence>
<dbReference type="KEGG" id="vda:VDAG_01438"/>
<dbReference type="InParanoid" id="G2WUG5"/>
<organism evidence="4 5">
    <name type="scientific">Verticillium dahliae (strain VdLs.17 / ATCC MYA-4575 / FGSC 10137)</name>
    <name type="common">Verticillium wilt</name>
    <dbReference type="NCBI Taxonomy" id="498257"/>
    <lineage>
        <taxon>Eukaryota</taxon>
        <taxon>Fungi</taxon>
        <taxon>Dikarya</taxon>
        <taxon>Ascomycota</taxon>
        <taxon>Pezizomycotina</taxon>
        <taxon>Sordariomycetes</taxon>
        <taxon>Hypocreomycetidae</taxon>
        <taxon>Glomerellales</taxon>
        <taxon>Plectosphaerellaceae</taxon>
        <taxon>Verticillium</taxon>
    </lineage>
</organism>
<accession>G2WUG5</accession>
<dbReference type="PANTHER" id="PTHR11603">
    <property type="entry name" value="AAA FAMILY ATPASE"/>
    <property type="match status" value="1"/>
</dbReference>
<sequence length="391" mass="42680">MADDILLGKVHGLSDLELAGLLCLMSREHCLISTPSEALDELIEELQLVCRSPFFSLFPKVSSNYDQIFTKTFGLKCVVVDCHAHTTLDDFAAAILTSKPQSRTPSPFQTRTSAEPSYFVARPGALTPLTSLSATSPSHPPPAMANVILARNLDQAPKAVQIQALELLRTRRIFTRTAVQAAPKQFLFIAALGAQTGGHARVTPHLNDFLYLAHWHDPDLGFANLDEGFEATAGDDGGSETGSMESVVKKSVNGDLRVEDDPLLSDVDIAALARLSQGVQIDVDVLRYQMNLISFLRMHRAVGGGVSPTATKHFEQLIKALAPLHKLDYATPGLVALALRKVYLHRIQIVEPEQERSMQWGSELEAVEALLEDIGPEEVMEEVLDMVATPL</sequence>
<dbReference type="OrthoDB" id="5582146at2759"/>
<keyword evidence="5" id="KW-1185">Reference proteome</keyword>
<dbReference type="InterPro" id="IPR041628">
    <property type="entry name" value="ChlI/MoxR_AAA_lid"/>
</dbReference>
<dbReference type="PANTHER" id="PTHR11603:SF132">
    <property type="entry name" value="C2H2-TYPE DOMAIN-CONTAINING PROTEIN"/>
    <property type="match status" value="1"/>
</dbReference>
<feature type="domain" description="ChlI/MoxR AAA lid" evidence="3">
    <location>
        <begin position="297"/>
        <end position="356"/>
    </location>
</feature>
<dbReference type="Pfam" id="PF17863">
    <property type="entry name" value="AAA_lid_2"/>
    <property type="match status" value="1"/>
</dbReference>